<feature type="signal peptide" evidence="1">
    <location>
        <begin position="1"/>
        <end position="21"/>
    </location>
</feature>
<sequence>MKLFKLIALFMLAGFSAQAQKYELGEVTKEELEEKNHPTDPSAGAAILFSKGQTYMTYSEQGGFDLMTEVEVKIKIYTKEGYEWANKIIPYYSSDSNREKVDISKAATYNLVNGAVKKTKLKSEGEFDEQVDKFWKQKKIVMPDIKEGCIVEYKYTIRSPFIETFPDWAFQETIPVNHSEYLTMIPEYYMYNTNFRGFFMPKVTKTVASKSISITSKERTGNYVSKTTFSTDKIDYQEQHITYVLDKLPAMKEESFVNNVLNYTASLEHELTIVKYPNSPIKSYSTNWEDVVKTIYKYDDFGPELERTGYFDNDIDALLAGAASPAEKALTLFFYVKNRMNWNGYHGYSCNSGVKKAYNDKVGNVAEINLMLTAMLRYAGLDANPVLVSTRSNKIALYPNRTAFNYVIASVEIDGKMMLLDATSKSAMPNVLPPRAINWTGRLIRKDGTSQPIELTPQTNAKEVINISAQVDAEGKIKGKARDQYFDHNAYIFRETFGGLSKESCMEKLEQRYKGIEIGVYNITDDKSLTKPVIEDYDFTHNNISDIIGGKIYINPMLFFAQSENPFRQEKREYPIDFVYPHQDKYMINIMIPEGYVVESFPAPVNMAMEDGIGSFKYNIAVNKNQIQIGVLIDINNAVIPQDYYPTIKDFFQKMIDKENEKIVLKKA</sequence>
<dbReference type="RefSeq" id="WP_341695976.1">
    <property type="nucleotide sequence ID" value="NZ_JBBYHR010000002.1"/>
</dbReference>
<dbReference type="Gene3D" id="2.60.120.1130">
    <property type="match status" value="1"/>
</dbReference>
<feature type="domain" description="Transglutaminase-like" evidence="2">
    <location>
        <begin position="319"/>
        <end position="394"/>
    </location>
</feature>
<dbReference type="Pfam" id="PF12969">
    <property type="entry name" value="DUF3857"/>
    <property type="match status" value="1"/>
</dbReference>
<reference evidence="4 5" key="1">
    <citation type="submission" date="2024-04" db="EMBL/GenBank/DDBJ databases">
        <title>Flavobacterium sp. DGU11 16S ribosomal RNA gene Genome sequencing and assembly.</title>
        <authorList>
            <person name="Park S."/>
        </authorList>
    </citation>
    <scope>NUCLEOTIDE SEQUENCE [LARGE SCALE GENOMIC DNA]</scope>
    <source>
        <strain evidence="4 5">DGU11</strain>
    </source>
</reference>
<dbReference type="Gene3D" id="2.60.40.3140">
    <property type="match status" value="1"/>
</dbReference>
<organism evidence="4 5">
    <name type="scientific">Flavobacterium arundinis</name>
    <dbReference type="NCBI Taxonomy" id="3139143"/>
    <lineage>
        <taxon>Bacteria</taxon>
        <taxon>Pseudomonadati</taxon>
        <taxon>Bacteroidota</taxon>
        <taxon>Flavobacteriia</taxon>
        <taxon>Flavobacteriales</taxon>
        <taxon>Flavobacteriaceae</taxon>
        <taxon>Flavobacterium</taxon>
    </lineage>
</organism>
<name>A0ABU9HU26_9FLAO</name>
<gene>
    <name evidence="4" type="ORF">AAEO56_05270</name>
</gene>
<dbReference type="InterPro" id="IPR002931">
    <property type="entry name" value="Transglutaminase-like"/>
</dbReference>
<evidence type="ECO:0000313" key="4">
    <source>
        <dbReference type="EMBL" id="MEL1243662.1"/>
    </source>
</evidence>
<dbReference type="EMBL" id="JBBYHR010000002">
    <property type="protein sequence ID" value="MEL1243662.1"/>
    <property type="molecule type" value="Genomic_DNA"/>
</dbReference>
<comment type="caution">
    <text evidence="4">The sequence shown here is derived from an EMBL/GenBank/DDBJ whole genome shotgun (WGS) entry which is preliminary data.</text>
</comment>
<accession>A0ABU9HU26</accession>
<evidence type="ECO:0000313" key="5">
    <source>
        <dbReference type="Proteomes" id="UP001464555"/>
    </source>
</evidence>
<proteinExistence type="predicted"/>
<feature type="domain" description="DUF3857" evidence="3">
    <location>
        <begin position="69"/>
        <end position="187"/>
    </location>
</feature>
<dbReference type="InterPro" id="IPR024618">
    <property type="entry name" value="DUF3857"/>
</dbReference>
<dbReference type="Pfam" id="PF01841">
    <property type="entry name" value="Transglut_core"/>
    <property type="match status" value="1"/>
</dbReference>
<dbReference type="Proteomes" id="UP001464555">
    <property type="component" value="Unassembled WGS sequence"/>
</dbReference>
<feature type="chain" id="PRO_5045413330" evidence="1">
    <location>
        <begin position="22"/>
        <end position="668"/>
    </location>
</feature>
<evidence type="ECO:0000259" key="3">
    <source>
        <dbReference type="Pfam" id="PF12969"/>
    </source>
</evidence>
<evidence type="ECO:0000256" key="1">
    <source>
        <dbReference type="SAM" id="SignalP"/>
    </source>
</evidence>
<keyword evidence="1" id="KW-0732">Signal</keyword>
<keyword evidence="5" id="KW-1185">Reference proteome</keyword>
<evidence type="ECO:0000259" key="2">
    <source>
        <dbReference type="Pfam" id="PF01841"/>
    </source>
</evidence>
<protein>
    <submittedName>
        <fullName evidence="4">DUF3857 domain-containing protein</fullName>
    </submittedName>
</protein>
<dbReference type="Gene3D" id="3.10.620.30">
    <property type="match status" value="1"/>
</dbReference>